<reference evidence="1" key="1">
    <citation type="submission" date="2020-04" db="EMBL/GenBank/DDBJ databases">
        <authorList>
            <person name="Broberg M."/>
        </authorList>
    </citation>
    <scope>NUCLEOTIDE SEQUENCE</scope>
</reference>
<protein>
    <submittedName>
        <fullName evidence="1">Uncharacterized protein</fullName>
    </submittedName>
</protein>
<comment type="caution">
    <text evidence="1">The sequence shown here is derived from an EMBL/GenBank/DDBJ whole genome shotgun (WGS) entry which is preliminary data.</text>
</comment>
<reference evidence="1" key="2">
    <citation type="submission" date="2021-10" db="EMBL/GenBank/DDBJ databases">
        <authorList>
            <person name="Piombo E."/>
        </authorList>
    </citation>
    <scope>NUCLEOTIDE SEQUENCE</scope>
</reference>
<name>A0ACA9U3L5_BIOOC</name>
<dbReference type="Proteomes" id="UP000836387">
    <property type="component" value="Unassembled WGS sequence"/>
</dbReference>
<evidence type="ECO:0000313" key="2">
    <source>
        <dbReference type="Proteomes" id="UP000836387"/>
    </source>
</evidence>
<evidence type="ECO:0000313" key="1">
    <source>
        <dbReference type="EMBL" id="CAG9947343.1"/>
    </source>
</evidence>
<accession>A0ACA9U3L5</accession>
<dbReference type="EMBL" id="CADEHS020000012">
    <property type="protein sequence ID" value="CAG9947343.1"/>
    <property type="molecule type" value="Genomic_DNA"/>
</dbReference>
<gene>
    <name evidence="1" type="ORF">CRV2_00012511</name>
</gene>
<proteinExistence type="predicted"/>
<sequence length="631" mass="71806">MALQFMLNMKNSLLGILADIDWGGSTPRLIKYRAPQKRDDSQSSLNILGNELLIIIFDMVYTESPKSMKNLTLVSSHYYHAARYYQHREICLDISETNKARLQQRLASIVKGGLSPAIRCIKVRGDEYGENVDAVVQLLQKTTGLRDLEWLNNGPPVSSIGVPEQVIAALRPRKLVRLHTSLEQDIAVPLKPIPKFITPLQTTGSENLYSLRMCLTFHGDENTSKMTQILKRILLSSPNVRKLAIDLGPRRRGCVIRPLRRYFGLGFVNGERPPALEELELHHYVFGHGKQPGDERRLYGGSIGYPGKGSETDYWVETFDWSILRTLRTDSWDFALKLAPKLISLDEASFGQDTEWSKFSEFYRAVPNALSTVRLPKVASLGVEGIVEHASKLKVLHIHQEQLHIWGQLSNWAEETIDAPSLLKIQQECPLIEELALDIKRQDDWPYDILDILAGFPKLRSLTIWFELYSYEPADFVQPPLTYSAVEELFIYIRSKRPSSFPPLKELKFHCGTASSRPMQYVLNRAYWPISNISTYVCQPSERYEEAADGIFRITCLELTEDENAVLERMRYDAEAAPVDLSSSLRIAIHGPYLDEPPVDRFSSRLGEYQKNKAATPVFFFPRPSVTDSNS</sequence>
<keyword evidence="2" id="KW-1185">Reference proteome</keyword>
<organism evidence="1 2">
    <name type="scientific">Clonostachys rosea f. rosea IK726</name>
    <dbReference type="NCBI Taxonomy" id="1349383"/>
    <lineage>
        <taxon>Eukaryota</taxon>
        <taxon>Fungi</taxon>
        <taxon>Dikarya</taxon>
        <taxon>Ascomycota</taxon>
        <taxon>Pezizomycotina</taxon>
        <taxon>Sordariomycetes</taxon>
        <taxon>Hypocreomycetidae</taxon>
        <taxon>Hypocreales</taxon>
        <taxon>Bionectriaceae</taxon>
        <taxon>Clonostachys</taxon>
    </lineage>
</organism>